<feature type="region of interest" description="Disordered" evidence="7">
    <location>
        <begin position="338"/>
        <end position="382"/>
    </location>
</feature>
<feature type="transmembrane region" description="Helical" evidence="8">
    <location>
        <begin position="290"/>
        <end position="307"/>
    </location>
</feature>
<protein>
    <recommendedName>
        <fullName evidence="9">Ima1 N-terminal domain-containing protein</fullName>
    </recommendedName>
</protein>
<dbReference type="InterPro" id="IPR040041">
    <property type="entry name" value="TMEM201"/>
</dbReference>
<dbReference type="GO" id="GO:0005521">
    <property type="term" value="F:lamin binding"/>
    <property type="evidence" value="ECO:0007669"/>
    <property type="project" value="TreeGrafter"/>
</dbReference>
<evidence type="ECO:0000256" key="4">
    <source>
        <dbReference type="ARBA" id="ARBA00022989"/>
    </source>
</evidence>
<dbReference type="InterPro" id="IPR018617">
    <property type="entry name" value="Ima1_N"/>
</dbReference>
<keyword evidence="6" id="KW-0539">Nucleus</keyword>
<evidence type="ECO:0000256" key="2">
    <source>
        <dbReference type="ARBA" id="ARBA00007600"/>
    </source>
</evidence>
<keyword evidence="5 8" id="KW-0472">Membrane</keyword>
<comment type="similarity">
    <text evidence="2">Belongs to the TMEM201 family.</text>
</comment>
<evidence type="ECO:0000256" key="7">
    <source>
        <dbReference type="SAM" id="MobiDB-lite"/>
    </source>
</evidence>
<evidence type="ECO:0000256" key="3">
    <source>
        <dbReference type="ARBA" id="ARBA00022692"/>
    </source>
</evidence>
<evidence type="ECO:0000313" key="10">
    <source>
        <dbReference type="EMBL" id="JAS98546.1"/>
    </source>
</evidence>
<dbReference type="PANTHER" id="PTHR28646">
    <property type="entry name" value="TRANSMEMBRANE PROTEIN 201"/>
    <property type="match status" value="1"/>
</dbReference>
<proteinExistence type="inferred from homology"/>
<name>A0A1B6JGV4_9HEMI</name>
<evidence type="ECO:0000256" key="5">
    <source>
        <dbReference type="ARBA" id="ARBA00023136"/>
    </source>
</evidence>
<feature type="compositionally biased region" description="Basic and acidic residues" evidence="7">
    <location>
        <begin position="338"/>
        <end position="349"/>
    </location>
</feature>
<feature type="region of interest" description="Disordered" evidence="7">
    <location>
        <begin position="401"/>
        <end position="420"/>
    </location>
</feature>
<dbReference type="AlphaFoldDB" id="A0A1B6JGV4"/>
<gene>
    <name evidence="10" type="ORF">g.26023</name>
</gene>
<feature type="compositionally biased region" description="Polar residues" evidence="7">
    <location>
        <begin position="350"/>
        <end position="372"/>
    </location>
</feature>
<evidence type="ECO:0000256" key="1">
    <source>
        <dbReference type="ARBA" id="ARBA00004473"/>
    </source>
</evidence>
<dbReference type="GO" id="GO:0051015">
    <property type="term" value="F:actin filament binding"/>
    <property type="evidence" value="ECO:0007669"/>
    <property type="project" value="TreeGrafter"/>
</dbReference>
<keyword evidence="4 8" id="KW-1133">Transmembrane helix</keyword>
<feature type="transmembrane region" description="Helical" evidence="8">
    <location>
        <begin position="201"/>
        <end position="222"/>
    </location>
</feature>
<evidence type="ECO:0000259" key="9">
    <source>
        <dbReference type="Pfam" id="PF09779"/>
    </source>
</evidence>
<reference evidence="10" key="1">
    <citation type="submission" date="2015-11" db="EMBL/GenBank/DDBJ databases">
        <title>De novo transcriptome assembly of four potential Pierce s Disease insect vectors from Arizona vineyards.</title>
        <authorList>
            <person name="Tassone E.E."/>
        </authorList>
    </citation>
    <scope>NUCLEOTIDE SEQUENCE</scope>
</reference>
<dbReference type="EMBL" id="GECU01009160">
    <property type="protein sequence ID" value="JAS98546.1"/>
    <property type="molecule type" value="Transcribed_RNA"/>
</dbReference>
<feature type="transmembrane region" description="Helical" evidence="8">
    <location>
        <begin position="549"/>
        <end position="570"/>
    </location>
</feature>
<dbReference type="Pfam" id="PF09779">
    <property type="entry name" value="Ima1_N"/>
    <property type="match status" value="1"/>
</dbReference>
<dbReference type="GO" id="GO:0030473">
    <property type="term" value="P:nuclear migration along microtubule"/>
    <property type="evidence" value="ECO:0007669"/>
    <property type="project" value="TreeGrafter"/>
</dbReference>
<dbReference type="PANTHER" id="PTHR28646:SF1">
    <property type="entry name" value="TRANSMEMBRANE PROTEIN 201"/>
    <property type="match status" value="1"/>
</dbReference>
<evidence type="ECO:0000256" key="8">
    <source>
        <dbReference type="SAM" id="Phobius"/>
    </source>
</evidence>
<sequence length="579" mass="65535">MNTHFLWFMEMDSNFILPALATFSVFLLIIVKLYCKIRTKFPVTVNCWFCNTYTSVPYNSSNSWYCPSCDQYNGFSIDGSYNRHLPEQFNEKLNFGSWCTRTKQKPAPLNGLCQFCNINLELKVQQLAQFIPLNKDNFDEEVQQYSDKLERVYKLCPKCEKVLEKTLLSKEEKFITHQQHTFKPASESTFMQPNEKGRHTIYLNLTAALSMGLLLSVLPQSWVSHLLDVYQPPEWLCVPREVQSAVLLGLGVVVQLCDCALMRDATSLVNLLLWFVLLYLTRVSGNIDGLVSIVHMLSAIVFFITSVTERKSEKPKNVAAVKPVQLQKLDGKYDLAKRNMKSSDLEPTSKPKSPKSTVPVCSSQHASPSSHEPTPEDFGFSRLSMGSRRISKGQTKPFMARTFGSHSPPELFRPKSFNLTPPKLQLEKHSEYQGPLTRSSSQSSGFVSLSQEYRSRSVVDDNLDSVSQCGGAELMPYQMPLINTSGFPSPYGMPFSQFSPYAIVQFTPQHFNKFYPYSNMSPYVSSLNLSTTSNQSGVGGSWLQSFKSVLSSLLFLFLITSNVAILWKVFGEEYFKVNT</sequence>
<feature type="domain" description="Ima1 N-terminal" evidence="9">
    <location>
        <begin position="45"/>
        <end position="161"/>
    </location>
</feature>
<organism evidence="10">
    <name type="scientific">Homalodisca liturata</name>
    <dbReference type="NCBI Taxonomy" id="320908"/>
    <lineage>
        <taxon>Eukaryota</taxon>
        <taxon>Metazoa</taxon>
        <taxon>Ecdysozoa</taxon>
        <taxon>Arthropoda</taxon>
        <taxon>Hexapoda</taxon>
        <taxon>Insecta</taxon>
        <taxon>Pterygota</taxon>
        <taxon>Neoptera</taxon>
        <taxon>Paraneoptera</taxon>
        <taxon>Hemiptera</taxon>
        <taxon>Auchenorrhyncha</taxon>
        <taxon>Membracoidea</taxon>
        <taxon>Cicadellidae</taxon>
        <taxon>Cicadellinae</taxon>
        <taxon>Proconiini</taxon>
        <taxon>Homalodisca</taxon>
    </lineage>
</organism>
<feature type="transmembrane region" description="Helical" evidence="8">
    <location>
        <begin position="15"/>
        <end position="35"/>
    </location>
</feature>
<comment type="subcellular location">
    <subcellularLocation>
        <location evidence="1">Nucleus inner membrane</location>
        <topology evidence="1">Multi-pass membrane protein</topology>
    </subcellularLocation>
</comment>
<keyword evidence="3 8" id="KW-0812">Transmembrane</keyword>
<accession>A0A1B6JGV4</accession>
<evidence type="ECO:0000256" key="6">
    <source>
        <dbReference type="ARBA" id="ARBA00023242"/>
    </source>
</evidence>
<dbReference type="GO" id="GO:0005637">
    <property type="term" value="C:nuclear inner membrane"/>
    <property type="evidence" value="ECO:0007669"/>
    <property type="project" value="UniProtKB-SubCell"/>
</dbReference>